<proteinExistence type="predicted"/>
<accession>X1NLX5</accession>
<dbReference type="EMBL" id="BARV01026775">
    <property type="protein sequence ID" value="GAI44598.1"/>
    <property type="molecule type" value="Genomic_DNA"/>
</dbReference>
<reference evidence="2" key="1">
    <citation type="journal article" date="2014" name="Front. Microbiol.">
        <title>High frequency of phylogenetically diverse reductive dehalogenase-homologous genes in deep subseafloor sedimentary metagenomes.</title>
        <authorList>
            <person name="Kawai M."/>
            <person name="Futagami T."/>
            <person name="Toyoda A."/>
            <person name="Takaki Y."/>
            <person name="Nishi S."/>
            <person name="Hori S."/>
            <person name="Arai W."/>
            <person name="Tsubouchi T."/>
            <person name="Morono Y."/>
            <person name="Uchiyama I."/>
            <person name="Ito T."/>
            <person name="Fujiyama A."/>
            <person name="Inagaki F."/>
            <person name="Takami H."/>
        </authorList>
    </citation>
    <scope>NUCLEOTIDE SEQUENCE</scope>
    <source>
        <strain evidence="2">Expedition CK06-06</strain>
    </source>
</reference>
<evidence type="ECO:0000313" key="2">
    <source>
        <dbReference type="EMBL" id="GAI44598.1"/>
    </source>
</evidence>
<gene>
    <name evidence="2" type="ORF">S06H3_43203</name>
</gene>
<dbReference type="InterPro" id="IPR031329">
    <property type="entry name" value="NEUT/ALK_ceramidase_N"/>
</dbReference>
<dbReference type="Pfam" id="PF04734">
    <property type="entry name" value="Ceramidase_alk"/>
    <property type="match status" value="1"/>
</dbReference>
<dbReference type="AlphaFoldDB" id="X1NLX5"/>
<evidence type="ECO:0000259" key="1">
    <source>
        <dbReference type="Pfam" id="PF04734"/>
    </source>
</evidence>
<name>X1NLX5_9ZZZZ</name>
<feature type="non-terminal residue" evidence="2">
    <location>
        <position position="132"/>
    </location>
</feature>
<organism evidence="2">
    <name type="scientific">marine sediment metagenome</name>
    <dbReference type="NCBI Taxonomy" id="412755"/>
    <lineage>
        <taxon>unclassified sequences</taxon>
        <taxon>metagenomes</taxon>
        <taxon>ecological metagenomes</taxon>
    </lineage>
</organism>
<protein>
    <recommendedName>
        <fullName evidence="1">Neutral/alkaline non-lysosomal ceramidase N-terminal domain-containing protein</fullName>
    </recommendedName>
</protein>
<sequence>MFGSIRMRNCLLAVVALVLAGMPGVTLAADAAESQWRVGLAKVCITPEGPIRMSGYSSRKKPSEGVLMDLYAKAMAIEDTEGGRAVVLTADLIGFRAPLAEAICKRIKQKTGLKRRQVLLCPSHTHTGPVVG</sequence>
<comment type="caution">
    <text evidence="2">The sequence shown here is derived from an EMBL/GenBank/DDBJ whole genome shotgun (WGS) entry which is preliminary data.</text>
</comment>
<feature type="domain" description="Neutral/alkaline non-lysosomal ceramidase N-terminal" evidence="1">
    <location>
        <begin position="37"/>
        <end position="129"/>
    </location>
</feature>